<dbReference type="Gene3D" id="2.170.270.10">
    <property type="entry name" value="SET domain"/>
    <property type="match status" value="1"/>
</dbReference>
<feature type="domain" description="C2H2-type" evidence="9">
    <location>
        <begin position="923"/>
        <end position="945"/>
    </location>
</feature>
<feature type="compositionally biased region" description="Polar residues" evidence="8">
    <location>
        <begin position="521"/>
        <end position="533"/>
    </location>
</feature>
<dbReference type="InterPro" id="IPR046341">
    <property type="entry name" value="SET_dom_sf"/>
</dbReference>
<feature type="compositionally biased region" description="Acidic residues" evidence="8">
    <location>
        <begin position="507"/>
        <end position="519"/>
    </location>
</feature>
<dbReference type="GO" id="GO:0005634">
    <property type="term" value="C:nucleus"/>
    <property type="evidence" value="ECO:0007669"/>
    <property type="project" value="UniProtKB-SubCell"/>
</dbReference>
<dbReference type="GO" id="GO:0008276">
    <property type="term" value="F:protein methyltransferase activity"/>
    <property type="evidence" value="ECO:0007669"/>
    <property type="project" value="UniProtKB-ARBA"/>
</dbReference>
<dbReference type="PROSITE" id="PS00028">
    <property type="entry name" value="ZINC_FINGER_C2H2_1"/>
    <property type="match status" value="10"/>
</dbReference>
<keyword evidence="4 7" id="KW-0863">Zinc-finger</keyword>
<keyword evidence="11" id="KW-1185">Reference proteome</keyword>
<dbReference type="Pfam" id="PF00096">
    <property type="entry name" value="zf-C2H2"/>
    <property type="match status" value="3"/>
</dbReference>
<evidence type="ECO:0000256" key="1">
    <source>
        <dbReference type="ARBA" id="ARBA00004123"/>
    </source>
</evidence>
<proteinExistence type="predicted"/>
<evidence type="ECO:0000256" key="4">
    <source>
        <dbReference type="ARBA" id="ARBA00022771"/>
    </source>
</evidence>
<dbReference type="AlphaFoldDB" id="A0AAE1NS93"/>
<evidence type="ECO:0000259" key="9">
    <source>
        <dbReference type="PROSITE" id="PS50157"/>
    </source>
</evidence>
<dbReference type="InterPro" id="IPR001214">
    <property type="entry name" value="SET_dom"/>
</dbReference>
<dbReference type="PANTHER" id="PTHR24381:SF393">
    <property type="entry name" value="CHROMATIN-LINKED ADAPTOR FOR MSL PROTEINS, ISOFORM B"/>
    <property type="match status" value="1"/>
</dbReference>
<evidence type="ECO:0000256" key="6">
    <source>
        <dbReference type="ARBA" id="ARBA00023242"/>
    </source>
</evidence>
<organism evidence="10 11">
    <name type="scientific">Petrolisthes manimaculis</name>
    <dbReference type="NCBI Taxonomy" id="1843537"/>
    <lineage>
        <taxon>Eukaryota</taxon>
        <taxon>Metazoa</taxon>
        <taxon>Ecdysozoa</taxon>
        <taxon>Arthropoda</taxon>
        <taxon>Crustacea</taxon>
        <taxon>Multicrustacea</taxon>
        <taxon>Malacostraca</taxon>
        <taxon>Eumalacostraca</taxon>
        <taxon>Eucarida</taxon>
        <taxon>Decapoda</taxon>
        <taxon>Pleocyemata</taxon>
        <taxon>Anomura</taxon>
        <taxon>Galatheoidea</taxon>
        <taxon>Porcellanidae</taxon>
        <taxon>Petrolisthes</taxon>
    </lineage>
</organism>
<protein>
    <recommendedName>
        <fullName evidence="9">C2H2-type domain-containing protein</fullName>
    </recommendedName>
</protein>
<feature type="domain" description="C2H2-type" evidence="9">
    <location>
        <begin position="549"/>
        <end position="576"/>
    </location>
</feature>
<evidence type="ECO:0000256" key="3">
    <source>
        <dbReference type="ARBA" id="ARBA00022737"/>
    </source>
</evidence>
<keyword evidence="2" id="KW-0479">Metal-binding</keyword>
<dbReference type="GO" id="GO:0008270">
    <property type="term" value="F:zinc ion binding"/>
    <property type="evidence" value="ECO:0007669"/>
    <property type="project" value="UniProtKB-KW"/>
</dbReference>
<feature type="compositionally biased region" description="Polar residues" evidence="8">
    <location>
        <begin position="479"/>
        <end position="493"/>
    </location>
</feature>
<evidence type="ECO:0000313" key="10">
    <source>
        <dbReference type="EMBL" id="KAK4294417.1"/>
    </source>
</evidence>
<dbReference type="SMART" id="SM00355">
    <property type="entry name" value="ZnF_C2H2"/>
    <property type="match status" value="17"/>
</dbReference>
<dbReference type="Pfam" id="PF21549">
    <property type="entry name" value="PRDM2_PR"/>
    <property type="match status" value="1"/>
</dbReference>
<dbReference type="GO" id="GO:0000977">
    <property type="term" value="F:RNA polymerase II transcription regulatory region sequence-specific DNA binding"/>
    <property type="evidence" value="ECO:0007669"/>
    <property type="project" value="TreeGrafter"/>
</dbReference>
<evidence type="ECO:0000256" key="2">
    <source>
        <dbReference type="ARBA" id="ARBA00022723"/>
    </source>
</evidence>
<feature type="region of interest" description="Disordered" evidence="8">
    <location>
        <begin position="471"/>
        <end position="533"/>
    </location>
</feature>
<dbReference type="SUPFAM" id="SSF57667">
    <property type="entry name" value="beta-beta-alpha zinc fingers"/>
    <property type="match status" value="6"/>
</dbReference>
<dbReference type="InterPro" id="IPR013087">
    <property type="entry name" value="Znf_C2H2_type"/>
</dbReference>
<accession>A0AAE1NS93</accession>
<gene>
    <name evidence="10" type="ORF">Pmani_032958</name>
</gene>
<feature type="domain" description="C2H2-type" evidence="9">
    <location>
        <begin position="607"/>
        <end position="634"/>
    </location>
</feature>
<feature type="domain" description="C2H2-type" evidence="9">
    <location>
        <begin position="575"/>
        <end position="594"/>
    </location>
</feature>
<feature type="domain" description="C2H2-type" evidence="9">
    <location>
        <begin position="457"/>
        <end position="485"/>
    </location>
</feature>
<sequence length="1225" mass="136501">MPEHTVFKKLEVVSDLCDLCGDNHAIATCPVLSHLGVPGRPEEHREPHLAYQSLPEWVQVQPEDAGGMVRLLVTEKVPKFTRLGPLLAPHTPHLTPHNTFPLKICHEGGSYTYLDLSRKWLCNWLSLVPVGSPTNKNLLACQIDDLIYFMSSEDIEAGSELLVWYASFYLPRIQEELRQLASNTSLGQDHNLLGAPAVTRTLSTNPSLVATYSTESSHAVSSSLARISVGRGQITFTHNNAWVGETVNHIPPHSSNQLSVASPISSFHMGGKGDASDTLIVRQTQTSSNPGEYLKNGFLHGRKEEQVVMRPRYEYSLFGRDETKKSIQVIMENSSVSEKNCVVSLTITATGEGQEPHWCRTEHLRYDGVESSLSGGGETLLLSHHKKHKRKYIKSREKPAVLVADSSLVKQLPPRALGARLQRRSWDCNYCGQNYCTLTTFADHLKAHLLWVVGRQHVCKECGLSLSNPEQLHQHMESAHNTTPSSTSPSRGVSHTGKRKQGMTVEDGMDAEDEEDIDDPSGNSAGKKTSNQDNKMISALPTVALEGPYNCQICSKSFAKPQYLLRHLRKHSGDFTCQVCLKVFARKEGLQKHQCAGGGAGGNQQRVSCSKCFRSFPNATLLHQHMLRHQESLKCKQCGWRCATLASLQRHVSLCPSVQVSRFFQCTECGKRMSSTKQLERHSAQHRQNFICQICSKPYNSSTYLAQHIPLCRQMHQITSAGFVACEDCNEKFTDSTAFRLHHHTHTHPFHCWACNQRFQTRVTYEIHVCEVEQRCDKCGAVFRSVQALNRHAAIHGPPPHSCSSCNRSYYRKESLDRHICCCEAELKKQKTKDQSFPCHLCGSVLATKYRLSTHLVSAHGEGGGHQLMCEVCGKGFQRRDLLREHQAVHSPPTHPCPTCHKLFKTRKSLDVHLLIHLDIKRFACKYCNKRFHQKVQLGRHERSHLPRGLVKCQYCATQCSSTADLKAHLLSHTILETSGTKLHNHQSVFTIKKEESVTNETLVSLGHCADDQSLPEKERLRLKGDKNSKYPNSEFSSGIINTVVPVITSDLSLHTNSISDPSIDHHQTVFIPQRISNICLSTTEEPLNSNYIVATQPEIIASSASPQNICNSSVFKVTNNSSSDNHTLPSTVLITTSQSPEHCQVSVVGAEEADNTRHMSTEDSSKISPLTLGQRSTLVEEVCLYQPTATTSPDNSSQHSPHVLESDQLVESVVLMAEPSNNNC</sequence>
<dbReference type="PROSITE" id="PS50157">
    <property type="entry name" value="ZINC_FINGER_C2H2_2"/>
    <property type="match status" value="10"/>
</dbReference>
<dbReference type="Pfam" id="PF13912">
    <property type="entry name" value="zf-C2H2_6"/>
    <property type="match status" value="4"/>
</dbReference>
<dbReference type="GO" id="GO:0000981">
    <property type="term" value="F:DNA-binding transcription factor activity, RNA polymerase II-specific"/>
    <property type="evidence" value="ECO:0007669"/>
    <property type="project" value="TreeGrafter"/>
</dbReference>
<feature type="domain" description="C2H2-type" evidence="9">
    <location>
        <begin position="895"/>
        <end position="922"/>
    </location>
</feature>
<feature type="domain" description="C2H2-type" evidence="9">
    <location>
        <begin position="868"/>
        <end position="895"/>
    </location>
</feature>
<dbReference type="Proteomes" id="UP001292094">
    <property type="component" value="Unassembled WGS sequence"/>
</dbReference>
<dbReference type="InterPro" id="IPR036236">
    <property type="entry name" value="Znf_C2H2_sf"/>
</dbReference>
<evidence type="ECO:0000256" key="8">
    <source>
        <dbReference type="SAM" id="MobiDB-lite"/>
    </source>
</evidence>
<comment type="caution">
    <text evidence="10">The sequence shown here is derived from an EMBL/GenBank/DDBJ whole genome shotgun (WGS) entry which is preliminary data.</text>
</comment>
<keyword evidence="5" id="KW-0862">Zinc</keyword>
<evidence type="ECO:0000256" key="5">
    <source>
        <dbReference type="ARBA" id="ARBA00022833"/>
    </source>
</evidence>
<feature type="domain" description="C2H2-type" evidence="9">
    <location>
        <begin position="664"/>
        <end position="686"/>
    </location>
</feature>
<feature type="domain" description="C2H2-type" evidence="9">
    <location>
        <begin position="724"/>
        <end position="747"/>
    </location>
</feature>
<keyword evidence="6" id="KW-0539">Nucleus</keyword>
<dbReference type="GO" id="GO:0008757">
    <property type="term" value="F:S-adenosylmethionine-dependent methyltransferase activity"/>
    <property type="evidence" value="ECO:0007669"/>
    <property type="project" value="UniProtKB-ARBA"/>
</dbReference>
<comment type="subcellular location">
    <subcellularLocation>
        <location evidence="1">Nucleus</location>
    </subcellularLocation>
</comment>
<feature type="domain" description="C2H2-type" evidence="9">
    <location>
        <begin position="774"/>
        <end position="796"/>
    </location>
</feature>
<name>A0AAE1NS93_9EUCA</name>
<dbReference type="PANTHER" id="PTHR24381">
    <property type="entry name" value="ZINC FINGER PROTEIN"/>
    <property type="match status" value="1"/>
</dbReference>
<dbReference type="FunFam" id="3.30.160.60:FF:000065">
    <property type="entry name" value="B-cell CLL/lymphoma 6, member B"/>
    <property type="match status" value="1"/>
</dbReference>
<keyword evidence="3" id="KW-0677">Repeat</keyword>
<dbReference type="GO" id="GO:0008170">
    <property type="term" value="F:N-methyltransferase activity"/>
    <property type="evidence" value="ECO:0007669"/>
    <property type="project" value="UniProtKB-ARBA"/>
</dbReference>
<evidence type="ECO:0000256" key="7">
    <source>
        <dbReference type="PROSITE-ProRule" id="PRU00042"/>
    </source>
</evidence>
<reference evidence="10" key="1">
    <citation type="submission" date="2023-11" db="EMBL/GenBank/DDBJ databases">
        <title>Genome assemblies of two species of porcelain crab, Petrolisthes cinctipes and Petrolisthes manimaculis (Anomura: Porcellanidae).</title>
        <authorList>
            <person name="Angst P."/>
        </authorList>
    </citation>
    <scope>NUCLEOTIDE SEQUENCE</scope>
    <source>
        <strain evidence="10">PB745_02</strain>
        <tissue evidence="10">Gill</tissue>
    </source>
</reference>
<dbReference type="EMBL" id="JAWZYT010004296">
    <property type="protein sequence ID" value="KAK4294417.1"/>
    <property type="molecule type" value="Genomic_DNA"/>
</dbReference>
<evidence type="ECO:0000313" key="11">
    <source>
        <dbReference type="Proteomes" id="UP001292094"/>
    </source>
</evidence>
<dbReference type="Gene3D" id="3.30.160.60">
    <property type="entry name" value="Classic Zinc Finger"/>
    <property type="match status" value="8"/>
</dbReference>